<dbReference type="Gene3D" id="1.10.240.10">
    <property type="entry name" value="Tyrosyl-Transfer RNA Synthetase"/>
    <property type="match status" value="1"/>
</dbReference>
<evidence type="ECO:0000313" key="10">
    <source>
        <dbReference type="EMBL" id="GGQ93948.1"/>
    </source>
</evidence>
<keyword evidence="5 8" id="KW-0648">Protein biosynthesis</keyword>
<evidence type="ECO:0000256" key="4">
    <source>
        <dbReference type="ARBA" id="ARBA00022840"/>
    </source>
</evidence>
<dbReference type="EC" id="6.1.1.2" evidence="8"/>
<proteinExistence type="inferred from homology"/>
<dbReference type="Proteomes" id="UP000603865">
    <property type="component" value="Unassembled WGS sequence"/>
</dbReference>
<evidence type="ECO:0000256" key="3">
    <source>
        <dbReference type="ARBA" id="ARBA00022741"/>
    </source>
</evidence>
<name>A0A918BW74_9DEIO</name>
<feature type="binding site" evidence="8">
    <location>
        <position position="208"/>
    </location>
    <ligand>
        <name>ATP</name>
        <dbReference type="ChEBI" id="CHEBI:30616"/>
    </ligand>
</feature>
<dbReference type="GO" id="GO:0004830">
    <property type="term" value="F:tryptophan-tRNA ligase activity"/>
    <property type="evidence" value="ECO:0007669"/>
    <property type="project" value="UniProtKB-UniRule"/>
</dbReference>
<evidence type="ECO:0000256" key="6">
    <source>
        <dbReference type="ARBA" id="ARBA00023146"/>
    </source>
</evidence>
<dbReference type="GO" id="GO:0005829">
    <property type="term" value="C:cytosol"/>
    <property type="evidence" value="ECO:0007669"/>
    <property type="project" value="TreeGrafter"/>
</dbReference>
<dbReference type="InterPro" id="IPR002305">
    <property type="entry name" value="aa-tRNA-synth_Ic"/>
</dbReference>
<feature type="binding site" evidence="8">
    <location>
        <begin position="30"/>
        <end position="32"/>
    </location>
    <ligand>
        <name>ATP</name>
        <dbReference type="ChEBI" id="CHEBI:30616"/>
    </ligand>
</feature>
<dbReference type="PANTHER" id="PTHR43766:SF1">
    <property type="entry name" value="TRYPTOPHAN--TRNA LIGASE, MITOCHONDRIAL"/>
    <property type="match status" value="1"/>
</dbReference>
<dbReference type="InterPro" id="IPR024109">
    <property type="entry name" value="Trp-tRNA-ligase_bac-type"/>
</dbReference>
<dbReference type="PROSITE" id="PS00178">
    <property type="entry name" value="AA_TRNA_LIGASE_I"/>
    <property type="match status" value="1"/>
</dbReference>
<evidence type="ECO:0000313" key="11">
    <source>
        <dbReference type="Proteomes" id="UP000603865"/>
    </source>
</evidence>
<dbReference type="InterPro" id="IPR050203">
    <property type="entry name" value="Trp-tRNA_synthetase"/>
</dbReference>
<dbReference type="GO" id="GO:0005524">
    <property type="term" value="F:ATP binding"/>
    <property type="evidence" value="ECO:0007669"/>
    <property type="project" value="UniProtKB-UniRule"/>
</dbReference>
<evidence type="ECO:0000256" key="8">
    <source>
        <dbReference type="HAMAP-Rule" id="MF_00140"/>
    </source>
</evidence>
<dbReference type="PANTHER" id="PTHR43766">
    <property type="entry name" value="TRYPTOPHAN--TRNA LIGASE, MITOCHONDRIAL"/>
    <property type="match status" value="1"/>
</dbReference>
<feature type="binding site" evidence="8">
    <location>
        <begin position="38"/>
        <end position="39"/>
    </location>
    <ligand>
        <name>ATP</name>
        <dbReference type="ChEBI" id="CHEBI:30616"/>
    </ligand>
</feature>
<keyword evidence="2 8" id="KW-0436">Ligase</keyword>
<dbReference type="NCBIfam" id="TIGR00233">
    <property type="entry name" value="trpS"/>
    <property type="match status" value="1"/>
</dbReference>
<evidence type="ECO:0000256" key="5">
    <source>
        <dbReference type="ARBA" id="ARBA00022917"/>
    </source>
</evidence>
<feature type="binding site" evidence="8">
    <location>
        <position position="157"/>
    </location>
    <ligand>
        <name>L-tryptophan</name>
        <dbReference type="ChEBI" id="CHEBI:57912"/>
    </ligand>
</feature>
<accession>A0A918BW74</accession>
<gene>
    <name evidence="8 10" type="primary">trpS</name>
    <name evidence="10" type="ORF">GCM10008957_02570</name>
</gene>
<dbReference type="InterPro" id="IPR001412">
    <property type="entry name" value="aa-tRNA-synth_I_CS"/>
</dbReference>
<dbReference type="Pfam" id="PF00579">
    <property type="entry name" value="tRNA-synt_1b"/>
    <property type="match status" value="1"/>
</dbReference>
<keyword evidence="6 8" id="KW-0030">Aminoacyl-tRNA synthetase</keyword>
<feature type="binding site" evidence="8">
    <location>
        <begin position="216"/>
        <end position="220"/>
    </location>
    <ligand>
        <name>ATP</name>
        <dbReference type="ChEBI" id="CHEBI:30616"/>
    </ligand>
</feature>
<feature type="binding site" evidence="8">
    <location>
        <begin position="169"/>
        <end position="171"/>
    </location>
    <ligand>
        <name>ATP</name>
        <dbReference type="ChEBI" id="CHEBI:30616"/>
    </ligand>
</feature>
<dbReference type="FunFam" id="1.10.240.10:FF:000005">
    <property type="entry name" value="Tryptophan--tRNA ligase"/>
    <property type="match status" value="1"/>
</dbReference>
<sequence>MTTMLPPSESTSAHTPARIPGMTRVFSGIQPTGEPHIGNYFGAMRNYVRLGEQYGQDAIYCIVDLHAPTNPLAYDKATLARLTFEMALANMAVGLDPQKVVFFVQSQVREHAELGWMFTLSTPVGELERMTQYKDKAGKLESIPAGLLMYPVLQAADILLYKADTVPVGEDQVQHIELAREIARRFNHHYGDTFPEPKAVLEKAALRVPGVDGNAKMSKSKGESSTIGLLEPVESIWAKIRPAPTDPARVRRTDPGNPDICLIFDYHKLFSDDATILEVNEGCRTAGIGCIDCKKRLMVGIERELTPIQARAADLRAHPDTVLGGLEHGAERARAIAAPVMDEVRSKMGFLGAAPLVLEQPS</sequence>
<reference evidence="10" key="1">
    <citation type="journal article" date="2014" name="Int. J. Syst. Evol. Microbiol.">
        <title>Complete genome sequence of Corynebacterium casei LMG S-19264T (=DSM 44701T), isolated from a smear-ripened cheese.</title>
        <authorList>
            <consortium name="US DOE Joint Genome Institute (JGI-PGF)"/>
            <person name="Walter F."/>
            <person name="Albersmeier A."/>
            <person name="Kalinowski J."/>
            <person name="Ruckert C."/>
        </authorList>
    </citation>
    <scope>NUCLEOTIDE SEQUENCE</scope>
    <source>
        <strain evidence="10">JCM 31311</strain>
    </source>
</reference>
<protein>
    <recommendedName>
        <fullName evidence="8">Tryptophan--tRNA ligase</fullName>
        <ecNumber evidence="8">6.1.1.2</ecNumber>
    </recommendedName>
    <alternativeName>
        <fullName evidence="8">Tryptophanyl-tRNA synthetase</fullName>
        <shortName evidence="8">TrpRS</shortName>
    </alternativeName>
</protein>
<evidence type="ECO:0000256" key="9">
    <source>
        <dbReference type="RuleBase" id="RU363036"/>
    </source>
</evidence>
<comment type="function">
    <text evidence="8">Catalyzes the attachment of tryptophan to tRNA(Trp).</text>
</comment>
<organism evidence="10 11">
    <name type="scientific">Deinococcus ruber</name>
    <dbReference type="NCBI Taxonomy" id="1848197"/>
    <lineage>
        <taxon>Bacteria</taxon>
        <taxon>Thermotogati</taxon>
        <taxon>Deinococcota</taxon>
        <taxon>Deinococci</taxon>
        <taxon>Deinococcales</taxon>
        <taxon>Deinococcaceae</taxon>
        <taxon>Deinococcus</taxon>
    </lineage>
</organism>
<feature type="short sequence motif" description="'KMSKS' region" evidence="8">
    <location>
        <begin position="216"/>
        <end position="220"/>
    </location>
</feature>
<dbReference type="InterPro" id="IPR002306">
    <property type="entry name" value="Trp-tRNA-ligase"/>
</dbReference>
<evidence type="ECO:0000256" key="2">
    <source>
        <dbReference type="ARBA" id="ARBA00022598"/>
    </source>
</evidence>
<comment type="caution">
    <text evidence="10">The sequence shown here is derived from an EMBL/GenBank/DDBJ whole genome shotgun (WGS) entry which is preliminary data.</text>
</comment>
<dbReference type="InterPro" id="IPR014729">
    <property type="entry name" value="Rossmann-like_a/b/a_fold"/>
</dbReference>
<dbReference type="PRINTS" id="PR01039">
    <property type="entry name" value="TRNASYNTHTRP"/>
</dbReference>
<dbReference type="Gene3D" id="3.40.50.620">
    <property type="entry name" value="HUPs"/>
    <property type="match status" value="1"/>
</dbReference>
<evidence type="ECO:0000256" key="1">
    <source>
        <dbReference type="ARBA" id="ARBA00005594"/>
    </source>
</evidence>
<dbReference type="SUPFAM" id="SSF52374">
    <property type="entry name" value="Nucleotidylyl transferase"/>
    <property type="match status" value="1"/>
</dbReference>
<reference evidence="10" key="2">
    <citation type="submission" date="2020-09" db="EMBL/GenBank/DDBJ databases">
        <authorList>
            <person name="Sun Q."/>
            <person name="Ohkuma M."/>
        </authorList>
    </citation>
    <scope>NUCLEOTIDE SEQUENCE</scope>
    <source>
        <strain evidence="10">JCM 31311</strain>
    </source>
</reference>
<dbReference type="EMBL" id="BMQL01000001">
    <property type="protein sequence ID" value="GGQ93948.1"/>
    <property type="molecule type" value="Genomic_DNA"/>
</dbReference>
<feature type="short sequence motif" description="'HIGH' region" evidence="8">
    <location>
        <begin position="31"/>
        <end position="39"/>
    </location>
</feature>
<keyword evidence="3 8" id="KW-0547">Nucleotide-binding</keyword>
<dbReference type="HAMAP" id="MF_00140_B">
    <property type="entry name" value="Trp_tRNA_synth_B"/>
    <property type="match status" value="1"/>
</dbReference>
<keyword evidence="4 8" id="KW-0067">ATP-binding</keyword>
<comment type="subunit">
    <text evidence="8">Homodimer.</text>
</comment>
<keyword evidence="11" id="KW-1185">Reference proteome</keyword>
<comment type="catalytic activity">
    <reaction evidence="7 8">
        <text>tRNA(Trp) + L-tryptophan + ATP = L-tryptophyl-tRNA(Trp) + AMP + diphosphate + H(+)</text>
        <dbReference type="Rhea" id="RHEA:24080"/>
        <dbReference type="Rhea" id="RHEA-COMP:9671"/>
        <dbReference type="Rhea" id="RHEA-COMP:9705"/>
        <dbReference type="ChEBI" id="CHEBI:15378"/>
        <dbReference type="ChEBI" id="CHEBI:30616"/>
        <dbReference type="ChEBI" id="CHEBI:33019"/>
        <dbReference type="ChEBI" id="CHEBI:57912"/>
        <dbReference type="ChEBI" id="CHEBI:78442"/>
        <dbReference type="ChEBI" id="CHEBI:78535"/>
        <dbReference type="ChEBI" id="CHEBI:456215"/>
        <dbReference type="EC" id="6.1.1.2"/>
    </reaction>
</comment>
<comment type="similarity">
    <text evidence="1 8 9">Belongs to the class-I aminoacyl-tRNA synthetase family.</text>
</comment>
<evidence type="ECO:0000256" key="7">
    <source>
        <dbReference type="ARBA" id="ARBA00049929"/>
    </source>
</evidence>
<dbReference type="AlphaFoldDB" id="A0A918BW74"/>
<dbReference type="GO" id="GO:0006436">
    <property type="term" value="P:tryptophanyl-tRNA aminoacylation"/>
    <property type="evidence" value="ECO:0007669"/>
    <property type="project" value="UniProtKB-UniRule"/>
</dbReference>
<comment type="subcellular location">
    <subcellularLocation>
        <location evidence="8">Cytoplasm</location>
    </subcellularLocation>
</comment>
<dbReference type="CDD" id="cd00806">
    <property type="entry name" value="TrpRS_core"/>
    <property type="match status" value="1"/>
</dbReference>
<keyword evidence="8" id="KW-0963">Cytoplasm</keyword>